<feature type="compositionally biased region" description="Low complexity" evidence="1">
    <location>
        <begin position="12"/>
        <end position="21"/>
    </location>
</feature>
<accession>A0A8J3J4B9</accession>
<name>A0A8J3J4B9_9ACTN</name>
<protein>
    <submittedName>
        <fullName evidence="2">Uncharacterized protein</fullName>
    </submittedName>
</protein>
<evidence type="ECO:0000313" key="3">
    <source>
        <dbReference type="Proteomes" id="UP000612808"/>
    </source>
</evidence>
<comment type="caution">
    <text evidence="2">The sequence shown here is derived from an EMBL/GenBank/DDBJ whole genome shotgun (WGS) entry which is preliminary data.</text>
</comment>
<evidence type="ECO:0000313" key="2">
    <source>
        <dbReference type="EMBL" id="GID09897.1"/>
    </source>
</evidence>
<feature type="region of interest" description="Disordered" evidence="1">
    <location>
        <begin position="1"/>
        <end position="23"/>
    </location>
</feature>
<reference evidence="2" key="1">
    <citation type="submission" date="2021-01" db="EMBL/GenBank/DDBJ databases">
        <title>Whole genome shotgun sequence of Actinocatenispora rupis NBRC 107355.</title>
        <authorList>
            <person name="Komaki H."/>
            <person name="Tamura T."/>
        </authorList>
    </citation>
    <scope>NUCLEOTIDE SEQUENCE</scope>
    <source>
        <strain evidence="2">NBRC 107355</strain>
    </source>
</reference>
<dbReference type="EMBL" id="BOMB01000004">
    <property type="protein sequence ID" value="GID09897.1"/>
    <property type="molecule type" value="Genomic_DNA"/>
</dbReference>
<gene>
    <name evidence="2" type="ORF">Aru02nite_07860</name>
</gene>
<dbReference type="AlphaFoldDB" id="A0A8J3J4B9"/>
<keyword evidence="3" id="KW-1185">Reference proteome</keyword>
<sequence length="86" mass="8987">MAGGVDPPGEFGVAVGSGADAGVDDRDVCRARVRLPSTAVPWPAVSYGTGRRPDVVVRPVRSGAPFVPAPRIYDSDCSNNVYDTQL</sequence>
<organism evidence="2 3">
    <name type="scientific">Actinocatenispora rupis</name>
    <dbReference type="NCBI Taxonomy" id="519421"/>
    <lineage>
        <taxon>Bacteria</taxon>
        <taxon>Bacillati</taxon>
        <taxon>Actinomycetota</taxon>
        <taxon>Actinomycetes</taxon>
        <taxon>Micromonosporales</taxon>
        <taxon>Micromonosporaceae</taxon>
        <taxon>Actinocatenispora</taxon>
    </lineage>
</organism>
<proteinExistence type="predicted"/>
<evidence type="ECO:0000256" key="1">
    <source>
        <dbReference type="SAM" id="MobiDB-lite"/>
    </source>
</evidence>
<dbReference type="Proteomes" id="UP000612808">
    <property type="component" value="Unassembled WGS sequence"/>
</dbReference>